<dbReference type="Gene3D" id="3.30.420.40">
    <property type="match status" value="2"/>
</dbReference>
<dbReference type="AlphaFoldDB" id="A0A146K7K1"/>
<gene>
    <name evidence="1" type="ORF">TPC1_15398</name>
</gene>
<dbReference type="SUPFAM" id="SSF53067">
    <property type="entry name" value="Actin-like ATPase domain"/>
    <property type="match status" value="1"/>
</dbReference>
<reference evidence="1" key="1">
    <citation type="submission" date="2015-07" db="EMBL/GenBank/DDBJ databases">
        <title>Adaptation to a free-living lifestyle via gene acquisitions in the diplomonad Trepomonas sp. PC1.</title>
        <authorList>
            <person name="Xu F."/>
            <person name="Jerlstrom-Hultqvist J."/>
            <person name="Kolisko M."/>
            <person name="Simpson A.G.B."/>
            <person name="Roger A.J."/>
            <person name="Svard S.G."/>
            <person name="Andersson J.O."/>
        </authorList>
    </citation>
    <scope>NUCLEOTIDE SEQUENCE</scope>
    <source>
        <strain evidence="1">PC1</strain>
    </source>
</reference>
<protein>
    <submittedName>
        <fullName evidence="1">Actin-related protein</fullName>
    </submittedName>
</protein>
<dbReference type="PANTHER" id="PTHR11937">
    <property type="entry name" value="ACTIN"/>
    <property type="match status" value="1"/>
</dbReference>
<proteinExistence type="predicted"/>
<dbReference type="InterPro" id="IPR004000">
    <property type="entry name" value="Actin"/>
</dbReference>
<evidence type="ECO:0000313" key="1">
    <source>
        <dbReference type="EMBL" id="JAP92607.1"/>
    </source>
</evidence>
<dbReference type="Gene3D" id="3.90.640.10">
    <property type="entry name" value="Actin, Chain A, domain 4"/>
    <property type="match status" value="1"/>
</dbReference>
<dbReference type="Pfam" id="PF00022">
    <property type="entry name" value="Actin"/>
    <property type="match status" value="1"/>
</dbReference>
<organism evidence="1">
    <name type="scientific">Trepomonas sp. PC1</name>
    <dbReference type="NCBI Taxonomy" id="1076344"/>
    <lineage>
        <taxon>Eukaryota</taxon>
        <taxon>Metamonada</taxon>
        <taxon>Diplomonadida</taxon>
        <taxon>Hexamitidae</taxon>
        <taxon>Hexamitinae</taxon>
        <taxon>Trepomonas</taxon>
    </lineage>
</organism>
<dbReference type="InterPro" id="IPR043129">
    <property type="entry name" value="ATPase_NBD"/>
</dbReference>
<sequence>FSGQYPLNFDIIQKQLEDFLQQMGVNASECDLKITLPAFSPVDIKKDFDNMLMEEIGFNSLYRNTPQFFVQFNPQVTQITKQNSTYMIYDCGFSQQTTSCFMFQNQIQQSIKRNDCGGWMLQNYMRDLIKNDHIQVLKQPVLMKNIFEKLMSQSIQNIFINESDVSLTRQDSSQELSAKDSYYSVMSCFAQPNINQQGSVDLYKNSLSQCNPVIKQCLQKVIVTGGLADFVFSQRIENDFKNFGIDLVFLQNASKGALNGMKEFNANEVKVTRAQWDEYGQDICMKRFM</sequence>
<name>A0A146K7K1_9EUKA</name>
<dbReference type="EMBL" id="GDID01003999">
    <property type="protein sequence ID" value="JAP92607.1"/>
    <property type="molecule type" value="Transcribed_RNA"/>
</dbReference>
<feature type="non-terminal residue" evidence="1">
    <location>
        <position position="1"/>
    </location>
</feature>
<accession>A0A146K7K1</accession>